<feature type="compositionally biased region" description="Basic and acidic residues" evidence="1">
    <location>
        <begin position="192"/>
        <end position="209"/>
    </location>
</feature>
<evidence type="ECO:0000256" key="1">
    <source>
        <dbReference type="SAM" id="MobiDB-lite"/>
    </source>
</evidence>
<dbReference type="Pfam" id="PF09617">
    <property type="entry name" value="Cas_GSU0053"/>
    <property type="match status" value="1"/>
</dbReference>
<keyword evidence="3" id="KW-1185">Reference proteome</keyword>
<dbReference type="InterPro" id="IPR013403">
    <property type="entry name" value="CRISPR-assoc_prot_Csb1/Cas7u"/>
</dbReference>
<dbReference type="Proteomes" id="UP001374803">
    <property type="component" value="Chromosome"/>
</dbReference>
<organism evidence="2 3">
    <name type="scientific">Pendulispora rubella</name>
    <dbReference type="NCBI Taxonomy" id="2741070"/>
    <lineage>
        <taxon>Bacteria</taxon>
        <taxon>Pseudomonadati</taxon>
        <taxon>Myxococcota</taxon>
        <taxon>Myxococcia</taxon>
        <taxon>Myxococcales</taxon>
        <taxon>Sorangiineae</taxon>
        <taxon>Pendulisporaceae</taxon>
        <taxon>Pendulispora</taxon>
    </lineage>
</organism>
<sequence length="325" mass="35842">MSLDLSALLDDSKPARLLIEASLIPVQGKRFQPTGFPDLGAAVFDTKDGTRLIVESHQSMANRLEAVCWDHANRSLVSELQGLSHVLVNDSDGNYLTSTITEAHRLNSPYILESKDRRFFEQFRKETEVLEKGRLDRAKLAAILFKYDVGSLLHGIFLAKKELVGGRLRIERALSAFIEAEGARVAASGGVKNDHVDPKGGDKTEKGAKEGFGNVPFQRDEYTADRIVAYFNLDLVEVRGFGLGKDAEALLIALALYKIRAFIEGNLRLRTACDFEVDGELRVRRPAGFAVPSFAGLRKEMPRLIAKCARAFAGERGATTVTYKA</sequence>
<evidence type="ECO:0000313" key="2">
    <source>
        <dbReference type="EMBL" id="WXB09027.1"/>
    </source>
</evidence>
<feature type="region of interest" description="Disordered" evidence="1">
    <location>
        <begin position="191"/>
        <end position="210"/>
    </location>
</feature>
<gene>
    <name evidence="2" type="primary">cas7u</name>
    <name evidence="2" type="ORF">LVJ94_17560</name>
</gene>
<evidence type="ECO:0000313" key="3">
    <source>
        <dbReference type="Proteomes" id="UP001374803"/>
    </source>
</evidence>
<dbReference type="NCBIfam" id="TIGR02570">
    <property type="entry name" value="cas7_GSU0053"/>
    <property type="match status" value="1"/>
</dbReference>
<reference evidence="2" key="1">
    <citation type="submission" date="2021-12" db="EMBL/GenBank/DDBJ databases">
        <title>Discovery of the Pendulisporaceae a myxobacterial family with distinct sporulation behavior and unique specialized metabolism.</title>
        <authorList>
            <person name="Garcia R."/>
            <person name="Popoff A."/>
            <person name="Bader C.D."/>
            <person name="Loehr J."/>
            <person name="Walesch S."/>
            <person name="Walt C."/>
            <person name="Boldt J."/>
            <person name="Bunk B."/>
            <person name="Haeckl F.J.F.P.J."/>
            <person name="Gunesch A.P."/>
            <person name="Birkelbach J."/>
            <person name="Nuebel U."/>
            <person name="Pietschmann T."/>
            <person name="Bach T."/>
            <person name="Mueller R."/>
        </authorList>
    </citation>
    <scope>NUCLEOTIDE SEQUENCE</scope>
    <source>
        <strain evidence="2">MSr11367</strain>
    </source>
</reference>
<dbReference type="EMBL" id="CP089983">
    <property type="protein sequence ID" value="WXB09027.1"/>
    <property type="molecule type" value="Genomic_DNA"/>
</dbReference>
<name>A0ABZ2LJN5_9BACT</name>
<dbReference type="RefSeq" id="WP_394838700.1">
    <property type="nucleotide sequence ID" value="NZ_CP089929.1"/>
</dbReference>
<proteinExistence type="predicted"/>
<protein>
    <submittedName>
        <fullName evidence="2">Type I-U CRISPR-associated RAMP protein Csb1/Cas7u</fullName>
    </submittedName>
</protein>
<accession>A0ABZ2LJN5</accession>